<sequence length="685" mass="78889">MDLHHALYSFISTITSNGKLPEAVRKFHQYQQDENTTDMFKCIYKMEEAHTFLKLHIQNDCKNGKLSIKLREEGNVFYKEKQLKDALEKYNKCIFSAPHPKLHCKKVDTNEYNPLAMGYGNRSALLFRLREYEMCICDIDRSIHLCIPKNTQFKLEQRKVQCLIAMEKYEEAQDLLKKSEILLDTLQNVKECEKSALSNLVQQCAQGLMGGQIRNKKQKSKYEVIKSANASTSFSNDDLIFAYNNPRPPSLDDEPNPTIPAFSCALKLQYSPDQGRYVVATRDIKPGEVIAVETAYSSCLKPEEPNSPFSFCTFCLARCAAPIPCPECTKVVFCNEGCRSKGLDKFHMKECPVYSNLLEYDRDVIISYRTIAGKSIDELKVFVSQFQKEEHKSPLEQLLNEDQICDSDSYRGFYFLDVNIKSVKFMKLFDYSVLAFMLTHLLIQSNRFFVTNTGDKYVPDEEDIAFIGSLLIRHLLACSCNSYDNVENHVNPNENTSFNQKKVGAVTFIALSMFNHSCNPSAMPLAYGNAVVCRAIHFIPSGSQVFINYIAPYYEEPNRETRRKILSDTYLFNCKCDACVNDYRFSIRSLEEDYSGSMLLSTIEKRTSRTYWELERTDSLSELEALYKRIMPKLEIPAQHSELNVYLEAIEFYDRNVVGPDLFYIMLEDEIRLIFSLESSCNFIN</sequence>
<dbReference type="GO" id="GO:0008757">
    <property type="term" value="F:S-adenosylmethionine-dependent methyltransferase activity"/>
    <property type="evidence" value="ECO:0007669"/>
    <property type="project" value="UniProtKB-ARBA"/>
</dbReference>
<evidence type="ECO:0000256" key="7">
    <source>
        <dbReference type="ARBA" id="ARBA00022723"/>
    </source>
</evidence>
<feature type="domain" description="SET" evidence="15">
    <location>
        <begin position="264"/>
        <end position="550"/>
    </location>
</feature>
<dbReference type="PROSITE" id="PS50280">
    <property type="entry name" value="SET"/>
    <property type="match status" value="1"/>
</dbReference>
<dbReference type="PANTHER" id="PTHR46165:SF2">
    <property type="entry name" value="SET AND MYND DOMAIN-CONTAINING PROTEIN 4"/>
    <property type="match status" value="1"/>
</dbReference>
<dbReference type="Pfam" id="PF00856">
    <property type="entry name" value="SET"/>
    <property type="match status" value="1"/>
</dbReference>
<comment type="subcellular location">
    <subcellularLocation>
        <location evidence="2">Cytoplasm</location>
    </subcellularLocation>
    <subcellularLocation>
        <location evidence="1">Nucleus</location>
    </subcellularLocation>
</comment>
<dbReference type="GO" id="GO:0008270">
    <property type="term" value="F:zinc ion binding"/>
    <property type="evidence" value="ECO:0007669"/>
    <property type="project" value="UniProtKB-KW"/>
</dbReference>
<evidence type="ECO:0000256" key="8">
    <source>
        <dbReference type="ARBA" id="ARBA00022771"/>
    </source>
</evidence>
<evidence type="ECO:0000313" key="16">
    <source>
        <dbReference type="EMBL" id="CAL4123144.1"/>
    </source>
</evidence>
<evidence type="ECO:0000259" key="15">
    <source>
        <dbReference type="PROSITE" id="PS50280"/>
    </source>
</evidence>
<name>A0AAV2REJ3_MEGNR</name>
<evidence type="ECO:0000256" key="13">
    <source>
        <dbReference type="ARBA" id="ARBA00093635"/>
    </source>
</evidence>
<dbReference type="PANTHER" id="PTHR46165">
    <property type="entry name" value="SET AND MYND DOMAIN-CONTAINING PROTEIN 4"/>
    <property type="match status" value="1"/>
</dbReference>
<evidence type="ECO:0000256" key="2">
    <source>
        <dbReference type="ARBA" id="ARBA00004496"/>
    </source>
</evidence>
<evidence type="ECO:0000256" key="11">
    <source>
        <dbReference type="ARBA" id="ARBA00048985"/>
    </source>
</evidence>
<feature type="non-terminal residue" evidence="16">
    <location>
        <position position="685"/>
    </location>
</feature>
<dbReference type="PROSITE" id="PS01360">
    <property type="entry name" value="ZF_MYND_1"/>
    <property type="match status" value="1"/>
</dbReference>
<dbReference type="Gene3D" id="2.170.270.10">
    <property type="entry name" value="SET domain"/>
    <property type="match status" value="1"/>
</dbReference>
<evidence type="ECO:0000256" key="1">
    <source>
        <dbReference type="ARBA" id="ARBA00004123"/>
    </source>
</evidence>
<dbReference type="InterPro" id="IPR011990">
    <property type="entry name" value="TPR-like_helical_dom_sf"/>
</dbReference>
<dbReference type="EMBL" id="CAXKWB010021397">
    <property type="protein sequence ID" value="CAL4123144.1"/>
    <property type="molecule type" value="Genomic_DNA"/>
</dbReference>
<evidence type="ECO:0000313" key="17">
    <source>
        <dbReference type="Proteomes" id="UP001497623"/>
    </source>
</evidence>
<protein>
    <recommendedName>
        <fullName evidence="13">Protein-lysine N-methyltransferase SMYD4</fullName>
    </recommendedName>
    <alternativeName>
        <fullName evidence="14">SET and MYND domain-containing protein 4</fullName>
    </alternativeName>
</protein>
<evidence type="ECO:0000256" key="5">
    <source>
        <dbReference type="ARBA" id="ARBA00022679"/>
    </source>
</evidence>
<comment type="caution">
    <text evidence="16">The sequence shown here is derived from an EMBL/GenBank/DDBJ whole genome shotgun (WGS) entry which is preliminary data.</text>
</comment>
<evidence type="ECO:0000256" key="10">
    <source>
        <dbReference type="ARBA" id="ARBA00023242"/>
    </source>
</evidence>
<dbReference type="GO" id="GO:0005634">
    <property type="term" value="C:nucleus"/>
    <property type="evidence" value="ECO:0007669"/>
    <property type="project" value="UniProtKB-SubCell"/>
</dbReference>
<dbReference type="InterPro" id="IPR046341">
    <property type="entry name" value="SET_dom_sf"/>
</dbReference>
<dbReference type="GO" id="GO:0005737">
    <property type="term" value="C:cytoplasm"/>
    <property type="evidence" value="ECO:0007669"/>
    <property type="project" value="UniProtKB-SubCell"/>
</dbReference>
<dbReference type="SUPFAM" id="SSF82199">
    <property type="entry name" value="SET domain"/>
    <property type="match status" value="1"/>
</dbReference>
<dbReference type="InterPro" id="IPR002893">
    <property type="entry name" value="Znf_MYND"/>
</dbReference>
<evidence type="ECO:0000256" key="3">
    <source>
        <dbReference type="ARBA" id="ARBA00022490"/>
    </source>
</evidence>
<evidence type="ECO:0000256" key="6">
    <source>
        <dbReference type="ARBA" id="ARBA00022691"/>
    </source>
</evidence>
<dbReference type="Gene3D" id="6.10.140.2220">
    <property type="match status" value="1"/>
</dbReference>
<keyword evidence="7" id="KW-0479">Metal-binding</keyword>
<dbReference type="SUPFAM" id="SSF144232">
    <property type="entry name" value="HIT/MYND zinc finger-like"/>
    <property type="match status" value="1"/>
</dbReference>
<keyword evidence="4" id="KW-0489">Methyltransferase</keyword>
<keyword evidence="9" id="KW-0862">Zinc</keyword>
<dbReference type="AlphaFoldDB" id="A0AAV2REJ3"/>
<dbReference type="GO" id="GO:0042826">
    <property type="term" value="F:histone deacetylase binding"/>
    <property type="evidence" value="ECO:0007669"/>
    <property type="project" value="TreeGrafter"/>
</dbReference>
<keyword evidence="6" id="KW-0949">S-adenosyl-L-methionine</keyword>
<keyword evidence="17" id="KW-1185">Reference proteome</keyword>
<comment type="function">
    <text evidence="12">Protein-lysine N-methyltransferase. Monomethylates PRMT5, modulating its transcriptional activity. May also act as a histone methyltransferase. Plays a critical role in cardiac development. Acts as a key epigenetic regulator of gene expression during cardiac development via its dual activities as a methyltransferase and negative regulator of HDAC1.</text>
</comment>
<proteinExistence type="predicted"/>
<dbReference type="InterPro" id="IPR001214">
    <property type="entry name" value="SET_dom"/>
</dbReference>
<reference evidence="16 17" key="1">
    <citation type="submission" date="2024-05" db="EMBL/GenBank/DDBJ databases">
        <authorList>
            <person name="Wallberg A."/>
        </authorList>
    </citation>
    <scope>NUCLEOTIDE SEQUENCE [LARGE SCALE GENOMIC DNA]</scope>
</reference>
<dbReference type="Gene3D" id="1.10.220.160">
    <property type="match status" value="1"/>
</dbReference>
<evidence type="ECO:0000256" key="14">
    <source>
        <dbReference type="ARBA" id="ARBA00093680"/>
    </source>
</evidence>
<evidence type="ECO:0000256" key="4">
    <source>
        <dbReference type="ARBA" id="ARBA00022603"/>
    </source>
</evidence>
<keyword evidence="8" id="KW-0863">Zinc-finger</keyword>
<dbReference type="CDD" id="cd10536">
    <property type="entry name" value="SET_SMYD4"/>
    <property type="match status" value="1"/>
</dbReference>
<evidence type="ECO:0000256" key="12">
    <source>
        <dbReference type="ARBA" id="ARBA00093423"/>
    </source>
</evidence>
<dbReference type="Proteomes" id="UP001497623">
    <property type="component" value="Unassembled WGS sequence"/>
</dbReference>
<evidence type="ECO:0000256" key="9">
    <source>
        <dbReference type="ARBA" id="ARBA00022833"/>
    </source>
</evidence>
<keyword evidence="5" id="KW-0808">Transferase</keyword>
<dbReference type="InterPro" id="IPR044421">
    <property type="entry name" value="SMYD4_SET"/>
</dbReference>
<organism evidence="16 17">
    <name type="scientific">Meganyctiphanes norvegica</name>
    <name type="common">Northern krill</name>
    <name type="synonym">Thysanopoda norvegica</name>
    <dbReference type="NCBI Taxonomy" id="48144"/>
    <lineage>
        <taxon>Eukaryota</taxon>
        <taxon>Metazoa</taxon>
        <taxon>Ecdysozoa</taxon>
        <taxon>Arthropoda</taxon>
        <taxon>Crustacea</taxon>
        <taxon>Multicrustacea</taxon>
        <taxon>Malacostraca</taxon>
        <taxon>Eumalacostraca</taxon>
        <taxon>Eucarida</taxon>
        <taxon>Euphausiacea</taxon>
        <taxon>Euphausiidae</taxon>
        <taxon>Meganyctiphanes</taxon>
    </lineage>
</organism>
<gene>
    <name evidence="16" type="ORF">MNOR_LOCUS23832</name>
</gene>
<dbReference type="InterPro" id="IPR052097">
    <property type="entry name" value="SET-MYND_domain_protein"/>
</dbReference>
<dbReference type="Gene3D" id="1.25.40.10">
    <property type="entry name" value="Tetratricopeptide repeat domain"/>
    <property type="match status" value="1"/>
</dbReference>
<dbReference type="SUPFAM" id="SSF48452">
    <property type="entry name" value="TPR-like"/>
    <property type="match status" value="1"/>
</dbReference>
<dbReference type="GO" id="GO:0008170">
    <property type="term" value="F:N-methyltransferase activity"/>
    <property type="evidence" value="ECO:0007669"/>
    <property type="project" value="UniProtKB-ARBA"/>
</dbReference>
<dbReference type="GO" id="GO:0032259">
    <property type="term" value="P:methylation"/>
    <property type="evidence" value="ECO:0007669"/>
    <property type="project" value="UniProtKB-KW"/>
</dbReference>
<dbReference type="GO" id="GO:0008276">
    <property type="term" value="F:protein methyltransferase activity"/>
    <property type="evidence" value="ECO:0007669"/>
    <property type="project" value="UniProtKB-ARBA"/>
</dbReference>
<keyword evidence="3" id="KW-0963">Cytoplasm</keyword>
<accession>A0AAV2REJ3</accession>
<keyword evidence="10" id="KW-0539">Nucleus</keyword>
<comment type="catalytic activity">
    <reaction evidence="11">
        <text>L-lysyl-[protein] + S-adenosyl-L-methionine = N(6)-methyl-L-lysyl-[protein] + S-adenosyl-L-homocysteine + H(+)</text>
        <dbReference type="Rhea" id="RHEA:51736"/>
        <dbReference type="Rhea" id="RHEA-COMP:9752"/>
        <dbReference type="Rhea" id="RHEA-COMP:13053"/>
        <dbReference type="ChEBI" id="CHEBI:15378"/>
        <dbReference type="ChEBI" id="CHEBI:29969"/>
        <dbReference type="ChEBI" id="CHEBI:57856"/>
        <dbReference type="ChEBI" id="CHEBI:59789"/>
        <dbReference type="ChEBI" id="CHEBI:61929"/>
    </reaction>
</comment>